<dbReference type="InterPro" id="IPR011701">
    <property type="entry name" value="MFS"/>
</dbReference>
<dbReference type="PANTHER" id="PTHR23501:SF43">
    <property type="entry name" value="MULTIDRUG TRANSPORTER, PUTATIVE (AFU_ORTHOLOGUE AFUA_6G03040)-RELATED"/>
    <property type="match status" value="1"/>
</dbReference>
<sequence>MDTSVTSTAILTITDQLGGYNRSSWVFTAYLLTFCGFQLIWAKLSDILTRKAIIVASLFIFTVFSGACGASQTLTQLIMFRWVQGIGGCGIFALTQLVFFELVPPRKWPIFVSLVTGVVALALVAGPLIGGALSTGTKWRWIFLLNVPVCAVAIIALLVMFPSKLWNEPAVTDRGGLSMTSHLRRLDVLGSIFLLGICILASTGFQQAALGYAWTSSFVLPLFLLVIPFIIAFFTWQWLVTTRFKYPEPLLPWRFCQSRICLGMLLNSYLTGTVLMVCLVQIPQRFMTVNGLSSLDAAVRMLPFGAFVPGGSSLAAVLMGKPKVPPCIIILVGAVLQLIGAVFLSRIPTDPHIHSPQYAFQVLIGLGVGFLAAGLILLVPYAMEKRDLAVGTASVSQFRVLGGLIGISVASSLSTPYLRHHLIDVLPLDLVLAVMEKTEALHMLSGATLDNVRAIFGESYNLQIKFVIGFAAAQIPTTALMWTGQVVNPVQHS</sequence>
<dbReference type="Pfam" id="PF07690">
    <property type="entry name" value="MFS_1"/>
    <property type="match status" value="1"/>
</dbReference>
<evidence type="ECO:0000313" key="8">
    <source>
        <dbReference type="Proteomes" id="UP000504636"/>
    </source>
</evidence>
<feature type="transmembrane region" description="Helical" evidence="5">
    <location>
        <begin position="327"/>
        <end position="347"/>
    </location>
</feature>
<dbReference type="Gene3D" id="1.20.1720.10">
    <property type="entry name" value="Multidrug resistance protein D"/>
    <property type="match status" value="1"/>
</dbReference>
<reference evidence="7 9" key="1">
    <citation type="journal article" date="2020" name="Stud. Mycol.">
        <title>101 Dothideomycetes genomes: a test case for predicting lifestyles and emergence of pathogens.</title>
        <authorList>
            <person name="Haridas S."/>
            <person name="Albert R."/>
            <person name="Binder M."/>
            <person name="Bloem J."/>
            <person name="Labutti K."/>
            <person name="Salamov A."/>
            <person name="Andreopoulos B."/>
            <person name="Baker S."/>
            <person name="Barry K."/>
            <person name="Bills G."/>
            <person name="Bluhm B."/>
            <person name="Cannon C."/>
            <person name="Castanera R."/>
            <person name="Culley D."/>
            <person name="Daum C."/>
            <person name="Ezra D."/>
            <person name="Gonzalez J."/>
            <person name="Henrissat B."/>
            <person name="Kuo A."/>
            <person name="Liang C."/>
            <person name="Lipzen A."/>
            <person name="Lutzoni F."/>
            <person name="Magnuson J."/>
            <person name="Mondo S."/>
            <person name="Nolan M."/>
            <person name="Ohm R."/>
            <person name="Pangilinan J."/>
            <person name="Park H.-J."/>
            <person name="Ramirez L."/>
            <person name="Alfaro M."/>
            <person name="Sun H."/>
            <person name="Tritt A."/>
            <person name="Yoshinaga Y."/>
            <person name="Zwiers L.-H."/>
            <person name="Turgeon B."/>
            <person name="Goodwin S."/>
            <person name="Spatafora J."/>
            <person name="Crous P."/>
            <person name="Grigoriev I."/>
        </authorList>
    </citation>
    <scope>NUCLEOTIDE SEQUENCE</scope>
    <source>
        <strain evidence="7 9">CBS 304.34</strain>
    </source>
</reference>
<dbReference type="GeneID" id="54463984"/>
<accession>A0A6A6Y792</accession>
<organism evidence="7">
    <name type="scientific">Mytilinidion resinicola</name>
    <dbReference type="NCBI Taxonomy" id="574789"/>
    <lineage>
        <taxon>Eukaryota</taxon>
        <taxon>Fungi</taxon>
        <taxon>Dikarya</taxon>
        <taxon>Ascomycota</taxon>
        <taxon>Pezizomycotina</taxon>
        <taxon>Dothideomycetes</taxon>
        <taxon>Pleosporomycetidae</taxon>
        <taxon>Mytilinidiales</taxon>
        <taxon>Mytilinidiaceae</taxon>
        <taxon>Mytilinidion</taxon>
    </lineage>
</organism>
<dbReference type="RefSeq" id="XP_033571372.1">
    <property type="nucleotide sequence ID" value="XM_033723091.1"/>
</dbReference>
<evidence type="ECO:0000256" key="5">
    <source>
        <dbReference type="SAM" id="Phobius"/>
    </source>
</evidence>
<dbReference type="InterPro" id="IPR036259">
    <property type="entry name" value="MFS_trans_sf"/>
</dbReference>
<keyword evidence="3 5" id="KW-1133">Transmembrane helix</keyword>
<gene>
    <name evidence="7 9" type="ORF">BDZ99DRAFT_491201</name>
</gene>
<reference evidence="9" key="2">
    <citation type="submission" date="2020-04" db="EMBL/GenBank/DDBJ databases">
        <authorList>
            <consortium name="NCBI Genome Project"/>
        </authorList>
    </citation>
    <scope>NUCLEOTIDE SEQUENCE</scope>
    <source>
        <strain evidence="9">CBS 304.34</strain>
    </source>
</reference>
<protein>
    <submittedName>
        <fullName evidence="7 9">MFS general substrate transporter</fullName>
    </submittedName>
</protein>
<feature type="domain" description="Major facilitator superfamily (MFS) profile" evidence="6">
    <location>
        <begin position="1"/>
        <end position="439"/>
    </location>
</feature>
<feature type="transmembrane region" description="Helical" evidence="5">
    <location>
        <begin position="110"/>
        <end position="129"/>
    </location>
</feature>
<dbReference type="InterPro" id="IPR020846">
    <property type="entry name" value="MFS_dom"/>
</dbReference>
<keyword evidence="4 5" id="KW-0472">Membrane</keyword>
<reference evidence="9" key="3">
    <citation type="submission" date="2025-04" db="UniProtKB">
        <authorList>
            <consortium name="RefSeq"/>
        </authorList>
    </citation>
    <scope>IDENTIFICATION</scope>
    <source>
        <strain evidence="9">CBS 304.34</strain>
    </source>
</reference>
<evidence type="ECO:0000256" key="1">
    <source>
        <dbReference type="ARBA" id="ARBA00004141"/>
    </source>
</evidence>
<dbReference type="EMBL" id="MU003713">
    <property type="protein sequence ID" value="KAF2804408.1"/>
    <property type="molecule type" value="Genomic_DNA"/>
</dbReference>
<feature type="transmembrane region" description="Helical" evidence="5">
    <location>
        <begin position="53"/>
        <end position="74"/>
    </location>
</feature>
<comment type="subcellular location">
    <subcellularLocation>
        <location evidence="1">Membrane</location>
        <topology evidence="1">Multi-pass membrane protein</topology>
    </subcellularLocation>
</comment>
<dbReference type="PRINTS" id="PR01036">
    <property type="entry name" value="TCRTETB"/>
</dbReference>
<evidence type="ECO:0000259" key="6">
    <source>
        <dbReference type="PROSITE" id="PS50850"/>
    </source>
</evidence>
<dbReference type="Proteomes" id="UP000504636">
    <property type="component" value="Unplaced"/>
</dbReference>
<dbReference type="SUPFAM" id="SSF103473">
    <property type="entry name" value="MFS general substrate transporter"/>
    <property type="match status" value="2"/>
</dbReference>
<dbReference type="OrthoDB" id="440553at2759"/>
<feature type="transmembrane region" description="Helical" evidence="5">
    <location>
        <begin position="359"/>
        <end position="379"/>
    </location>
</feature>
<dbReference type="PROSITE" id="PS50850">
    <property type="entry name" value="MFS"/>
    <property type="match status" value="1"/>
</dbReference>
<feature type="transmembrane region" description="Helical" evidence="5">
    <location>
        <begin position="141"/>
        <end position="165"/>
    </location>
</feature>
<evidence type="ECO:0000313" key="7">
    <source>
        <dbReference type="EMBL" id="KAF2804408.1"/>
    </source>
</evidence>
<feature type="transmembrane region" description="Helical" evidence="5">
    <location>
        <begin position="260"/>
        <end position="282"/>
    </location>
</feature>
<keyword evidence="8" id="KW-1185">Reference proteome</keyword>
<proteinExistence type="predicted"/>
<name>A0A6A6Y792_9PEZI</name>
<evidence type="ECO:0000256" key="3">
    <source>
        <dbReference type="ARBA" id="ARBA00022989"/>
    </source>
</evidence>
<evidence type="ECO:0000313" key="9">
    <source>
        <dbReference type="RefSeq" id="XP_033571372.1"/>
    </source>
</evidence>
<evidence type="ECO:0000256" key="4">
    <source>
        <dbReference type="ARBA" id="ARBA00023136"/>
    </source>
</evidence>
<keyword evidence="2 5" id="KW-0812">Transmembrane</keyword>
<dbReference type="GO" id="GO:0005886">
    <property type="term" value="C:plasma membrane"/>
    <property type="evidence" value="ECO:0007669"/>
    <property type="project" value="TreeGrafter"/>
</dbReference>
<feature type="transmembrane region" description="Helical" evidence="5">
    <location>
        <begin position="80"/>
        <end position="103"/>
    </location>
</feature>
<feature type="transmembrane region" description="Helical" evidence="5">
    <location>
        <begin position="24"/>
        <end position="41"/>
    </location>
</feature>
<evidence type="ECO:0000256" key="2">
    <source>
        <dbReference type="ARBA" id="ARBA00022692"/>
    </source>
</evidence>
<dbReference type="GO" id="GO:0022857">
    <property type="term" value="F:transmembrane transporter activity"/>
    <property type="evidence" value="ECO:0007669"/>
    <property type="project" value="InterPro"/>
</dbReference>
<dbReference type="PANTHER" id="PTHR23501">
    <property type="entry name" value="MAJOR FACILITATOR SUPERFAMILY"/>
    <property type="match status" value="1"/>
</dbReference>
<feature type="transmembrane region" description="Helical" evidence="5">
    <location>
        <begin position="218"/>
        <end position="239"/>
    </location>
</feature>
<feature type="transmembrane region" description="Helical" evidence="5">
    <location>
        <begin position="302"/>
        <end position="320"/>
    </location>
</feature>
<dbReference type="AlphaFoldDB" id="A0A6A6Y792"/>